<protein>
    <submittedName>
        <fullName evidence="1">Uncharacterized protein</fullName>
    </submittedName>
</protein>
<dbReference type="Proteomes" id="UP000003240">
    <property type="component" value="Unassembled WGS sequence"/>
</dbReference>
<organism evidence="1 2">
    <name type="scientific">Acetonema longum DSM 6540</name>
    <dbReference type="NCBI Taxonomy" id="1009370"/>
    <lineage>
        <taxon>Bacteria</taxon>
        <taxon>Bacillati</taxon>
        <taxon>Bacillota</taxon>
        <taxon>Negativicutes</taxon>
        <taxon>Acetonemataceae</taxon>
        <taxon>Acetonema</taxon>
    </lineage>
</organism>
<gene>
    <name evidence="1" type="ORF">ALO_12681</name>
</gene>
<name>F7NKC3_9FIRM</name>
<dbReference type="RefSeq" id="WP_004096208.1">
    <property type="nucleotide sequence ID" value="NZ_AFGF01000107.1"/>
</dbReference>
<evidence type="ECO:0000313" key="2">
    <source>
        <dbReference type="Proteomes" id="UP000003240"/>
    </source>
</evidence>
<dbReference type="EMBL" id="AFGF01000107">
    <property type="protein sequence ID" value="EGO63564.1"/>
    <property type="molecule type" value="Genomic_DNA"/>
</dbReference>
<dbReference type="eggNOG" id="ENOG50335AH">
    <property type="taxonomic scope" value="Bacteria"/>
</dbReference>
<keyword evidence="2" id="KW-1185">Reference proteome</keyword>
<proteinExistence type="predicted"/>
<dbReference type="STRING" id="1009370.ALO_12681"/>
<evidence type="ECO:0000313" key="1">
    <source>
        <dbReference type="EMBL" id="EGO63564.1"/>
    </source>
</evidence>
<comment type="caution">
    <text evidence="1">The sequence shown here is derived from an EMBL/GenBank/DDBJ whole genome shotgun (WGS) entry which is preliminary data.</text>
</comment>
<dbReference type="AlphaFoldDB" id="F7NKC3"/>
<accession>F7NKC3</accession>
<reference evidence="1 2" key="1">
    <citation type="journal article" date="2011" name="EMBO J.">
        <title>Structural diversity of bacterial flagellar motors.</title>
        <authorList>
            <person name="Chen S."/>
            <person name="Beeby M."/>
            <person name="Murphy G.E."/>
            <person name="Leadbetter J.R."/>
            <person name="Hendrixson D.R."/>
            <person name="Briegel A."/>
            <person name="Li Z."/>
            <person name="Shi J."/>
            <person name="Tocheva E.I."/>
            <person name="Muller A."/>
            <person name="Dobro M.J."/>
            <person name="Jensen G.J."/>
        </authorList>
    </citation>
    <scope>NUCLEOTIDE SEQUENCE [LARGE SCALE GENOMIC DNA]</scope>
    <source>
        <strain evidence="1 2">DSM 6540</strain>
    </source>
</reference>
<dbReference type="OrthoDB" id="1954664at2"/>
<sequence length="109" mass="11797">MATDYKKLTDDLIRAKSTAVASTSGSDDGGTANRDTMVLRIPRAKEDKVLEAIKAAGLHCRGKSNWLGPGYFIYPPGGGQGNSRAKAVEAMAKSMESDGWKVHIYYQMD</sequence>